<evidence type="ECO:0008006" key="3">
    <source>
        <dbReference type="Google" id="ProtNLM"/>
    </source>
</evidence>
<proteinExistence type="predicted"/>
<dbReference type="Proteomes" id="UP000183257">
    <property type="component" value="Unassembled WGS sequence"/>
</dbReference>
<gene>
    <name evidence="1" type="ORF">SAMN05660313_00752</name>
</gene>
<dbReference type="STRING" id="76595.SAMN05660313_00752"/>
<sequence length="230" mass="27248">MKDYFYEVEKPRILKILMFLKESLPKKCTKSNYQLTQNLLHKPFSYELNLQEKLQIIADEMREHLLIKEPIKILTLNNVEAGKFEMIDDLNCIYINANTNTQNFHQKIAILAHEMSHYYLMRKHNIEKEFVKENELLTELNAVYCGFGFLLHNGYHEEKIEIGNKTHKHKVGYISTKVVQETIIQTAYVRKQNPNHIMKNLDLGFKDTITLKFKLKKLVKEYNLAMANKK</sequence>
<protein>
    <recommendedName>
        <fullName evidence="3">IrrE N-terminal-like domain-containing protein</fullName>
    </recommendedName>
</protein>
<accession>A0A1K1MNL3</accession>
<dbReference type="AlphaFoldDB" id="A0A1K1MNL3"/>
<evidence type="ECO:0000313" key="1">
    <source>
        <dbReference type="EMBL" id="SFW24743.1"/>
    </source>
</evidence>
<evidence type="ECO:0000313" key="2">
    <source>
        <dbReference type="Proteomes" id="UP000183257"/>
    </source>
</evidence>
<reference evidence="2" key="1">
    <citation type="submission" date="2016-11" db="EMBL/GenBank/DDBJ databases">
        <authorList>
            <person name="Varghese N."/>
            <person name="Submissions S."/>
        </authorList>
    </citation>
    <scope>NUCLEOTIDE SEQUENCE [LARGE SCALE GENOMIC DNA]</scope>
    <source>
        <strain evidence="2">DSM 24786</strain>
    </source>
</reference>
<name>A0A1K1MNL3_9FLAO</name>
<keyword evidence="2" id="KW-1185">Reference proteome</keyword>
<dbReference type="EMBL" id="FPIY01000001">
    <property type="protein sequence ID" value="SFW24743.1"/>
    <property type="molecule type" value="Genomic_DNA"/>
</dbReference>
<dbReference type="OrthoDB" id="2041998at2"/>
<organism evidence="1 2">
    <name type="scientific">Cellulophaga fucicola</name>
    <dbReference type="NCBI Taxonomy" id="76595"/>
    <lineage>
        <taxon>Bacteria</taxon>
        <taxon>Pseudomonadati</taxon>
        <taxon>Bacteroidota</taxon>
        <taxon>Flavobacteriia</taxon>
        <taxon>Flavobacteriales</taxon>
        <taxon>Flavobacteriaceae</taxon>
        <taxon>Cellulophaga</taxon>
    </lineage>
</organism>
<dbReference type="RefSeq" id="WP_139254267.1">
    <property type="nucleotide sequence ID" value="NZ_FPIY01000001.1"/>
</dbReference>